<protein>
    <recommendedName>
        <fullName evidence="3">Outer membrane protein beta-barrel domain-containing protein</fullName>
    </recommendedName>
</protein>
<evidence type="ECO:0000256" key="1">
    <source>
        <dbReference type="ARBA" id="ARBA00022729"/>
    </source>
</evidence>
<keyword evidence="5" id="KW-1185">Reference proteome</keyword>
<accession>A0A2D1U6M2</accession>
<reference evidence="4 5" key="1">
    <citation type="submission" date="2017-10" db="EMBL/GenBank/DDBJ databases">
        <title>Whole genome of Pedobacter ginsengisoli T01R-27 isolated from tomato rhizosphere.</title>
        <authorList>
            <person name="Weon H.-Y."/>
            <person name="Lee S.A."/>
            <person name="Sang M.K."/>
            <person name="Song J."/>
        </authorList>
    </citation>
    <scope>NUCLEOTIDE SEQUENCE [LARGE SCALE GENOMIC DNA]</scope>
    <source>
        <strain evidence="4 5">T01R-27</strain>
    </source>
</reference>
<dbReference type="EMBL" id="CP024091">
    <property type="protein sequence ID" value="ATP57260.1"/>
    <property type="molecule type" value="Genomic_DNA"/>
</dbReference>
<feature type="chain" id="PRO_5013595044" description="Outer membrane protein beta-barrel domain-containing protein" evidence="2">
    <location>
        <begin position="22"/>
        <end position="173"/>
    </location>
</feature>
<proteinExistence type="predicted"/>
<gene>
    <name evidence="4" type="ORF">CPT03_12645</name>
</gene>
<evidence type="ECO:0000313" key="4">
    <source>
        <dbReference type="EMBL" id="ATP57260.1"/>
    </source>
</evidence>
<name>A0A2D1U6M2_9SPHI</name>
<evidence type="ECO:0000256" key="2">
    <source>
        <dbReference type="SAM" id="SignalP"/>
    </source>
</evidence>
<dbReference type="RefSeq" id="WP_099439187.1">
    <property type="nucleotide sequence ID" value="NZ_CP024091.1"/>
</dbReference>
<evidence type="ECO:0000313" key="5">
    <source>
        <dbReference type="Proteomes" id="UP000223749"/>
    </source>
</evidence>
<dbReference type="KEGG" id="pgs:CPT03_12645"/>
<organism evidence="4 5">
    <name type="scientific">Pedobacter ginsengisoli</name>
    <dbReference type="NCBI Taxonomy" id="363852"/>
    <lineage>
        <taxon>Bacteria</taxon>
        <taxon>Pseudomonadati</taxon>
        <taxon>Bacteroidota</taxon>
        <taxon>Sphingobacteriia</taxon>
        <taxon>Sphingobacteriales</taxon>
        <taxon>Sphingobacteriaceae</taxon>
        <taxon>Pedobacter</taxon>
    </lineage>
</organism>
<dbReference type="Pfam" id="PF13505">
    <property type="entry name" value="OMP_b-brl"/>
    <property type="match status" value="1"/>
</dbReference>
<feature type="signal peptide" evidence="2">
    <location>
        <begin position="1"/>
        <end position="21"/>
    </location>
</feature>
<dbReference type="AlphaFoldDB" id="A0A2D1U6M2"/>
<dbReference type="InterPro" id="IPR011250">
    <property type="entry name" value="OMP/PagP_B-barrel"/>
</dbReference>
<dbReference type="InterPro" id="IPR027385">
    <property type="entry name" value="Beta-barrel_OMP"/>
</dbReference>
<feature type="domain" description="Outer membrane protein beta-barrel" evidence="3">
    <location>
        <begin position="17"/>
        <end position="173"/>
    </location>
</feature>
<sequence>MKKIFFLILIAGLFQFAIVKAQSGSQIAEPRLGIGFDVGLPTGNFGDFANYGTGGSILYQHPISESLNITGNVGYIRFNGKETIGTLKYRQSFIPIKVGARYFITKNIYGTAELGSSIATANDSGASFIYTPGLGFEIPVSNTGSLDIGARYESWTKNTGTLSFVGLRAGYNF</sequence>
<keyword evidence="1 2" id="KW-0732">Signal</keyword>
<dbReference type="OrthoDB" id="668980at2"/>
<evidence type="ECO:0000259" key="3">
    <source>
        <dbReference type="Pfam" id="PF13505"/>
    </source>
</evidence>
<dbReference type="Proteomes" id="UP000223749">
    <property type="component" value="Chromosome"/>
</dbReference>
<dbReference type="SUPFAM" id="SSF56925">
    <property type="entry name" value="OMPA-like"/>
    <property type="match status" value="1"/>
</dbReference>